<evidence type="ECO:0000256" key="4">
    <source>
        <dbReference type="ARBA" id="ARBA00022553"/>
    </source>
</evidence>
<dbReference type="SMART" id="SM00439">
    <property type="entry name" value="BAH"/>
    <property type="match status" value="1"/>
</dbReference>
<reference evidence="17 18" key="1">
    <citation type="submission" date="2015-05" db="EMBL/GenBank/DDBJ databases">
        <title>Evolution of Trichinella species and genotypes.</title>
        <authorList>
            <person name="Korhonen P.K."/>
            <person name="Edoardo P."/>
            <person name="Giuseppe L.R."/>
            <person name="Gasser R.B."/>
        </authorList>
    </citation>
    <scope>NUCLEOTIDE SEQUENCE [LARGE SCALE GENOMIC DNA]</scope>
    <source>
        <strain evidence="17">ISS10</strain>
    </source>
</reference>
<evidence type="ECO:0000256" key="12">
    <source>
        <dbReference type="PROSITE-ProRule" id="PRU00042"/>
    </source>
</evidence>
<dbReference type="Gene3D" id="1.10.10.60">
    <property type="entry name" value="Homeodomain-like"/>
    <property type="match status" value="1"/>
</dbReference>
<keyword evidence="6 12" id="KW-0863">Zinc-finger</keyword>
<name>A0A0V1KXS1_9BILA</name>
<evidence type="ECO:0000256" key="7">
    <source>
        <dbReference type="ARBA" id="ARBA00022829"/>
    </source>
</evidence>
<proteinExistence type="inferred from homology"/>
<dbReference type="Gene3D" id="4.10.1240.50">
    <property type="match status" value="1"/>
</dbReference>
<dbReference type="GO" id="GO:0042826">
    <property type="term" value="F:histone deacetylase binding"/>
    <property type="evidence" value="ECO:0007669"/>
    <property type="project" value="TreeGrafter"/>
</dbReference>
<dbReference type="GO" id="GO:0016581">
    <property type="term" value="C:NuRD complex"/>
    <property type="evidence" value="ECO:0007669"/>
    <property type="project" value="TreeGrafter"/>
</dbReference>
<accession>A0A0V1KXS1</accession>
<sequence length="1003" mass="112377">MTTKMTPANMYRVGDYVYFEAHSGAPLHIRRIDELSKTPAGNVEARVLVYCRRRDLPEKLLRSLTMCSQNSAKQSSKSADIEQPREIDTTTAAASTDSAAVDITTDTAATASTVADAPEPVNVEAEGKEGELMTVELNPATTDTNVTSTLDTGVAETPTEELKKEPIPDVPIAAIAGQDILSDEEKHMLVHRELFLTRQFETLPATHIRGKCTVSLLSEVENAHTYLNKEDAFYYSLIYDSQHKTVLADKGEIRVGPEFQADVPDKMDDNDNVADEPEREVLLYNGLNGLSDAQIDQYLVVAKAVGTFARAVDISSTVKIPNLHMSAAAASRDVTTMQALSILHKANYDIGKAVCMMVPPANRDSSSFIDENGTGMNTISVGGPLISRDQLEEWSASEANLFEEALEKYGKDFSDIRHDFLPWKQLSDIIEYYYMYKTTDRYVQQRRAKAAEAETRLKQVYIPAYTKVSPNVIATSAGSQPSFTCESCETQRSEQWYAWGPPAVSQMRLCKDCWSYWKRYGGLKRKHQFEIFDKEFAVDTSDSNVRDSQDVPGEGGRQMRCAVVNCNRSFANIQLLNQHLRRDHSVGYSTSANGLGHVPNSAGIRLISGAHSTKVPVSQPRPRTSIYMQTSLWCRVARRMAPKNLFNIRHFARHPCEPINANAIAANCQAQHLTKVQLVAAQLIHSSQLLASKLVESWKLGDACTPRSVTPAVQRGKNRHRYAEQKPVKRNIGVEILAHATNGRHALISYAQWVNESIDCYLYPKGLVKEARKLALTPPFYRYLARNPFRVLENALIILQQTFMMVEPAEIMKCMQKVLMKNDRTQCEIKTSQSVVFQSVVVVAMLQRRLDNAAPTVYEKKNARRGSSEQQQQLDFSVHDPIDEMEIFDLIRDIKDPEHPFTLEQLNVVSLESIEVEDKGISQVVVHFTPTLPHCSLAVIIGLCIRAKLTRSLPRRFKIDVRLTPGSHDHAEQMSKQLCDKERVAAALERSEIFQSVIACLYN</sequence>
<dbReference type="Pfam" id="PF01448">
    <property type="entry name" value="ELM2"/>
    <property type="match status" value="1"/>
</dbReference>
<dbReference type="InterPro" id="IPR013087">
    <property type="entry name" value="Znf_C2H2_type"/>
</dbReference>
<evidence type="ECO:0000256" key="10">
    <source>
        <dbReference type="ARBA" id="ARBA00023242"/>
    </source>
</evidence>
<comment type="similarity">
    <text evidence="2">Belongs to the MIP18 family.</text>
</comment>
<dbReference type="SUPFAM" id="SSF117916">
    <property type="entry name" value="Fe-S cluster assembly (FSCA) domain-like"/>
    <property type="match status" value="1"/>
</dbReference>
<dbReference type="PROSITE" id="PS51293">
    <property type="entry name" value="SANT"/>
    <property type="match status" value="1"/>
</dbReference>
<dbReference type="PANTHER" id="PTHR10865">
    <property type="entry name" value="METASTASIS-ASSOCIATED PROTEIN AND MESODERM INDUCTION EARLY RESPONSE PROTEIN"/>
    <property type="match status" value="1"/>
</dbReference>
<keyword evidence="5" id="KW-0479">Metal-binding</keyword>
<dbReference type="PROSITE" id="PS00028">
    <property type="entry name" value="ZINC_FINGER_C2H2_1"/>
    <property type="match status" value="1"/>
</dbReference>
<evidence type="ECO:0000259" key="14">
    <source>
        <dbReference type="PROSITE" id="PS51038"/>
    </source>
</evidence>
<dbReference type="GO" id="GO:0003714">
    <property type="term" value="F:transcription corepressor activity"/>
    <property type="evidence" value="ECO:0007669"/>
    <property type="project" value="TreeGrafter"/>
</dbReference>
<dbReference type="Pfam" id="PF17226">
    <property type="entry name" value="MTA_R1"/>
    <property type="match status" value="1"/>
</dbReference>
<evidence type="ECO:0000256" key="8">
    <source>
        <dbReference type="ARBA" id="ARBA00022833"/>
    </source>
</evidence>
<feature type="domain" description="C2H2-type" evidence="13">
    <location>
        <begin position="559"/>
        <end position="585"/>
    </location>
</feature>
<keyword evidence="9" id="KW-0238">DNA-binding</keyword>
<dbReference type="GO" id="GO:0008270">
    <property type="term" value="F:zinc ion binding"/>
    <property type="evidence" value="ECO:0007669"/>
    <property type="project" value="UniProtKB-KW"/>
</dbReference>
<feature type="domain" description="SANT" evidence="16">
    <location>
        <begin position="389"/>
        <end position="441"/>
    </location>
</feature>
<dbReference type="GO" id="GO:0003682">
    <property type="term" value="F:chromatin binding"/>
    <property type="evidence" value="ECO:0007669"/>
    <property type="project" value="InterPro"/>
</dbReference>
<dbReference type="Gene3D" id="3.30.300.130">
    <property type="entry name" value="Fe-S cluster assembly (FSCA)"/>
    <property type="match status" value="1"/>
</dbReference>
<dbReference type="InterPro" id="IPR000679">
    <property type="entry name" value="Znf_GATA"/>
</dbReference>
<keyword evidence="7" id="KW-0159">Chromosome partition</keyword>
<dbReference type="Pfam" id="PF23101">
    <property type="entry name" value="Zf-C2H2_ZNF451_1st"/>
    <property type="match status" value="1"/>
</dbReference>
<dbReference type="PROSITE" id="PS50157">
    <property type="entry name" value="ZINC_FINGER_C2H2_2"/>
    <property type="match status" value="1"/>
</dbReference>
<dbReference type="GO" id="GO:0007059">
    <property type="term" value="P:chromosome segregation"/>
    <property type="evidence" value="ECO:0007669"/>
    <property type="project" value="UniProtKB-KW"/>
</dbReference>
<evidence type="ECO:0000259" key="16">
    <source>
        <dbReference type="PROSITE" id="PS51293"/>
    </source>
</evidence>
<evidence type="ECO:0000313" key="17">
    <source>
        <dbReference type="EMBL" id="KRZ52099.1"/>
    </source>
</evidence>
<dbReference type="InterPro" id="IPR002744">
    <property type="entry name" value="MIP18-like"/>
</dbReference>
<dbReference type="SMART" id="SM01189">
    <property type="entry name" value="ELM2"/>
    <property type="match status" value="1"/>
</dbReference>
<dbReference type="InterPro" id="IPR017884">
    <property type="entry name" value="SANT_dom"/>
</dbReference>
<dbReference type="PANTHER" id="PTHR10865:SF29">
    <property type="entry name" value="METASTASIS ASSOCIATED 1-LIKE, ISOFORM D"/>
    <property type="match status" value="1"/>
</dbReference>
<dbReference type="OrthoDB" id="2193595at2759"/>
<comment type="subcellular location">
    <subcellularLocation>
        <location evidence="1">Nucleus</location>
    </subcellularLocation>
</comment>
<evidence type="ECO:0000256" key="3">
    <source>
        <dbReference type="ARBA" id="ARBA00022491"/>
    </source>
</evidence>
<feature type="domain" description="BAH" evidence="14">
    <location>
        <begin position="9"/>
        <end position="250"/>
    </location>
</feature>
<dbReference type="InterPro" id="IPR058949">
    <property type="entry name" value="Zf-C2H2_ZNF451_1st"/>
</dbReference>
<dbReference type="Pfam" id="PF01426">
    <property type="entry name" value="BAH"/>
    <property type="match status" value="1"/>
</dbReference>
<keyword evidence="8" id="KW-0862">Zinc</keyword>
<dbReference type="STRING" id="6335.A0A0V1KXS1"/>
<organism evidence="17 18">
    <name type="scientific">Trichinella nativa</name>
    <dbReference type="NCBI Taxonomy" id="6335"/>
    <lineage>
        <taxon>Eukaryota</taxon>
        <taxon>Metazoa</taxon>
        <taxon>Ecdysozoa</taxon>
        <taxon>Nematoda</taxon>
        <taxon>Enoplea</taxon>
        <taxon>Dorylaimia</taxon>
        <taxon>Trichinellida</taxon>
        <taxon>Trichinellidae</taxon>
        <taxon>Trichinella</taxon>
    </lineage>
</organism>
<dbReference type="InterPro" id="IPR001005">
    <property type="entry name" value="SANT/Myb"/>
</dbReference>
<evidence type="ECO:0000256" key="9">
    <source>
        <dbReference type="ARBA" id="ARBA00023125"/>
    </source>
</evidence>
<dbReference type="GO" id="GO:0097361">
    <property type="term" value="C:cytosolic [4Fe-4S] assembly targeting complex"/>
    <property type="evidence" value="ECO:0007669"/>
    <property type="project" value="UniProtKB-ARBA"/>
</dbReference>
<evidence type="ECO:0000313" key="18">
    <source>
        <dbReference type="Proteomes" id="UP000054721"/>
    </source>
</evidence>
<evidence type="ECO:0000256" key="1">
    <source>
        <dbReference type="ARBA" id="ARBA00004123"/>
    </source>
</evidence>
<dbReference type="InterPro" id="IPR035170">
    <property type="entry name" value="MTA1_R1"/>
</dbReference>
<dbReference type="AlphaFoldDB" id="A0A0V1KXS1"/>
<keyword evidence="18" id="KW-1185">Reference proteome</keyword>
<dbReference type="SUPFAM" id="SSF46689">
    <property type="entry name" value="Homeodomain-like"/>
    <property type="match status" value="1"/>
</dbReference>
<keyword evidence="4" id="KW-0597">Phosphoprotein</keyword>
<evidence type="ECO:0000259" key="15">
    <source>
        <dbReference type="PROSITE" id="PS51156"/>
    </source>
</evidence>
<dbReference type="EMBL" id="JYDW01000204">
    <property type="protein sequence ID" value="KRZ52099.1"/>
    <property type="molecule type" value="Genomic_DNA"/>
</dbReference>
<dbReference type="SMART" id="SM00401">
    <property type="entry name" value="ZnF_GATA"/>
    <property type="match status" value="1"/>
</dbReference>
<dbReference type="InterPro" id="IPR000949">
    <property type="entry name" value="ELM2_dom"/>
</dbReference>
<dbReference type="InterPro" id="IPR040138">
    <property type="entry name" value="MIER/MTA"/>
</dbReference>
<dbReference type="GO" id="GO:0000122">
    <property type="term" value="P:negative regulation of transcription by RNA polymerase II"/>
    <property type="evidence" value="ECO:0007669"/>
    <property type="project" value="TreeGrafter"/>
</dbReference>
<dbReference type="InterPro" id="IPR009057">
    <property type="entry name" value="Homeodomain-like_sf"/>
</dbReference>
<dbReference type="GO" id="GO:0003713">
    <property type="term" value="F:transcription coactivator activity"/>
    <property type="evidence" value="ECO:0007669"/>
    <property type="project" value="TreeGrafter"/>
</dbReference>
<dbReference type="PROSITE" id="PS51038">
    <property type="entry name" value="BAH"/>
    <property type="match status" value="1"/>
</dbReference>
<protein>
    <submittedName>
        <fullName evidence="17">Metastasis-associated protein MTA2</fullName>
    </submittedName>
</protein>
<dbReference type="Pfam" id="PF00249">
    <property type="entry name" value="Myb_DNA-binding"/>
    <property type="match status" value="1"/>
</dbReference>
<comment type="caution">
    <text evidence="17">The sequence shown here is derived from an EMBL/GenBank/DDBJ whole genome shotgun (WGS) entry which is preliminary data.</text>
</comment>
<dbReference type="GO" id="GO:0043565">
    <property type="term" value="F:sequence-specific DNA binding"/>
    <property type="evidence" value="ECO:0007669"/>
    <property type="project" value="InterPro"/>
</dbReference>
<evidence type="ECO:0000256" key="6">
    <source>
        <dbReference type="ARBA" id="ARBA00022771"/>
    </source>
</evidence>
<dbReference type="Pfam" id="PF01883">
    <property type="entry name" value="FeS_assembly_P"/>
    <property type="match status" value="1"/>
</dbReference>
<dbReference type="FunFam" id="4.10.1240.50:FF:000001">
    <property type="entry name" value="Metastasis-associated 1 family, member 3"/>
    <property type="match status" value="1"/>
</dbReference>
<evidence type="ECO:0000256" key="5">
    <source>
        <dbReference type="ARBA" id="ARBA00022723"/>
    </source>
</evidence>
<dbReference type="Gene3D" id="6.10.250.1280">
    <property type="match status" value="1"/>
</dbReference>
<evidence type="ECO:0000259" key="13">
    <source>
        <dbReference type="PROSITE" id="PS50157"/>
    </source>
</evidence>
<dbReference type="FunFam" id="1.10.10.60:FF:000012">
    <property type="entry name" value="Metastasis-associated 1 family, member 3"/>
    <property type="match status" value="1"/>
</dbReference>
<dbReference type="Proteomes" id="UP000054721">
    <property type="component" value="Unassembled WGS sequence"/>
</dbReference>
<dbReference type="InterPro" id="IPR034904">
    <property type="entry name" value="FSCA_dom_sf"/>
</dbReference>
<comment type="similarity">
    <text evidence="11">Belongs to the metastasis-associated protein family.</text>
</comment>
<dbReference type="FunFam" id="3.30.300.130:FF:000005">
    <property type="entry name" value="Mitotic spindle-associated mmxd complex subunit"/>
    <property type="match status" value="1"/>
</dbReference>
<evidence type="ECO:0000256" key="2">
    <source>
        <dbReference type="ARBA" id="ARBA00010381"/>
    </source>
</evidence>
<dbReference type="Gene3D" id="2.30.30.490">
    <property type="match status" value="2"/>
</dbReference>
<dbReference type="CDD" id="cd11661">
    <property type="entry name" value="SANT_MTA3_like"/>
    <property type="match status" value="1"/>
</dbReference>
<feature type="domain" description="ELM2" evidence="15">
    <location>
        <begin position="251"/>
        <end position="361"/>
    </location>
</feature>
<keyword evidence="3" id="KW-0678">Repressor</keyword>
<dbReference type="InterPro" id="IPR001025">
    <property type="entry name" value="BAH_dom"/>
</dbReference>
<gene>
    <name evidence="17" type="primary">Mta2</name>
    <name evidence="17" type="ORF">T02_961</name>
</gene>
<dbReference type="SMART" id="SM00717">
    <property type="entry name" value="SANT"/>
    <property type="match status" value="1"/>
</dbReference>
<keyword evidence="10" id="KW-0539">Nucleus</keyword>
<dbReference type="PROSITE" id="PS51156">
    <property type="entry name" value="ELM2"/>
    <property type="match status" value="1"/>
</dbReference>
<dbReference type="InterPro" id="IPR043151">
    <property type="entry name" value="BAH_sf"/>
</dbReference>
<evidence type="ECO:0000256" key="11">
    <source>
        <dbReference type="ARBA" id="ARBA00093454"/>
    </source>
</evidence>